<keyword evidence="1" id="KW-0812">Transmembrane</keyword>
<accession>T1II34</accession>
<evidence type="ECO:0000313" key="3">
    <source>
        <dbReference type="Proteomes" id="UP000014500"/>
    </source>
</evidence>
<dbReference type="AlphaFoldDB" id="T1II34"/>
<dbReference type="PROSITE" id="PS51257">
    <property type="entry name" value="PROKAR_LIPOPROTEIN"/>
    <property type="match status" value="1"/>
</dbReference>
<evidence type="ECO:0000313" key="2">
    <source>
        <dbReference type="EnsemblMetazoa" id="SMAR000519-PA"/>
    </source>
</evidence>
<reference evidence="3" key="1">
    <citation type="submission" date="2011-05" db="EMBL/GenBank/DDBJ databases">
        <authorList>
            <person name="Richards S.R."/>
            <person name="Qu J."/>
            <person name="Jiang H."/>
            <person name="Jhangiani S.N."/>
            <person name="Agravi P."/>
            <person name="Goodspeed R."/>
            <person name="Gross S."/>
            <person name="Mandapat C."/>
            <person name="Jackson L."/>
            <person name="Mathew T."/>
            <person name="Pu L."/>
            <person name="Thornton R."/>
            <person name="Saada N."/>
            <person name="Wilczek-Boney K.B."/>
            <person name="Lee S."/>
            <person name="Kovar C."/>
            <person name="Wu Y."/>
            <person name="Scherer S.E."/>
            <person name="Worley K.C."/>
            <person name="Muzny D.M."/>
            <person name="Gibbs R."/>
        </authorList>
    </citation>
    <scope>NUCLEOTIDE SEQUENCE</scope>
    <source>
        <strain evidence="3">Brora</strain>
    </source>
</reference>
<dbReference type="HOGENOM" id="CLU_2761004_0_0_1"/>
<organism evidence="2 3">
    <name type="scientific">Strigamia maritima</name>
    <name type="common">European centipede</name>
    <name type="synonym">Geophilus maritimus</name>
    <dbReference type="NCBI Taxonomy" id="126957"/>
    <lineage>
        <taxon>Eukaryota</taxon>
        <taxon>Metazoa</taxon>
        <taxon>Ecdysozoa</taxon>
        <taxon>Arthropoda</taxon>
        <taxon>Myriapoda</taxon>
        <taxon>Chilopoda</taxon>
        <taxon>Pleurostigmophora</taxon>
        <taxon>Geophilomorpha</taxon>
        <taxon>Linotaeniidae</taxon>
        <taxon>Strigamia</taxon>
    </lineage>
</organism>
<protein>
    <submittedName>
        <fullName evidence="2">Uncharacterized protein</fullName>
    </submittedName>
</protein>
<keyword evidence="1" id="KW-1133">Transmembrane helix</keyword>
<keyword evidence="3" id="KW-1185">Reference proteome</keyword>
<reference evidence="2" key="2">
    <citation type="submission" date="2015-02" db="UniProtKB">
        <authorList>
            <consortium name="EnsemblMetazoa"/>
        </authorList>
    </citation>
    <scope>IDENTIFICATION</scope>
</reference>
<dbReference type="EnsemblMetazoa" id="SMAR000519-RA">
    <property type="protein sequence ID" value="SMAR000519-PA"/>
    <property type="gene ID" value="SMAR000519"/>
</dbReference>
<keyword evidence="1" id="KW-0472">Membrane</keyword>
<dbReference type="Proteomes" id="UP000014500">
    <property type="component" value="Unassembled WGS sequence"/>
</dbReference>
<name>T1II34_STRMM</name>
<feature type="transmembrane region" description="Helical" evidence="1">
    <location>
        <begin position="12"/>
        <end position="34"/>
    </location>
</feature>
<sequence>MGMKNDENIGIIAAGSLAVVILLAAFGALFYACWEIYQHKRVKTERGSIYTSSYTISIKSYTCMKAKLNV</sequence>
<dbReference type="EMBL" id="JH430095">
    <property type="status" value="NOT_ANNOTATED_CDS"/>
    <property type="molecule type" value="Genomic_DNA"/>
</dbReference>
<evidence type="ECO:0000256" key="1">
    <source>
        <dbReference type="SAM" id="Phobius"/>
    </source>
</evidence>
<proteinExistence type="predicted"/>